<comment type="caution">
    <text evidence="9">The sequence shown here is derived from an EMBL/GenBank/DDBJ whole genome shotgun (WGS) entry which is preliminary data.</text>
</comment>
<keyword evidence="3" id="KW-0479">Metal-binding</keyword>
<dbReference type="InterPro" id="IPR015797">
    <property type="entry name" value="NUDIX_hydrolase-like_dom_sf"/>
</dbReference>
<feature type="domain" description="Nudix hydrolase" evidence="8">
    <location>
        <begin position="83"/>
        <end position="205"/>
    </location>
</feature>
<dbReference type="GO" id="GO:0046872">
    <property type="term" value="F:metal ion binding"/>
    <property type="evidence" value="ECO:0007669"/>
    <property type="project" value="UniProtKB-KW"/>
</dbReference>
<dbReference type="PANTHER" id="PTHR12992:SF24">
    <property type="entry name" value="PEROXISOMAL COENZYME A DIPHOSPHATASE NUDT7"/>
    <property type="match status" value="1"/>
</dbReference>
<dbReference type="InterPro" id="IPR000086">
    <property type="entry name" value="NUDIX_hydrolase_dom"/>
</dbReference>
<dbReference type="GO" id="GO:0006637">
    <property type="term" value="P:acyl-CoA metabolic process"/>
    <property type="evidence" value="ECO:0007669"/>
    <property type="project" value="UniProtKB-ARBA"/>
</dbReference>
<dbReference type="PANTHER" id="PTHR12992">
    <property type="entry name" value="NUDIX HYDROLASE"/>
    <property type="match status" value="1"/>
</dbReference>
<comment type="cofactor">
    <cofactor evidence="2">
        <name>Mg(2+)</name>
        <dbReference type="ChEBI" id="CHEBI:18420"/>
    </cofactor>
</comment>
<evidence type="ECO:0000256" key="7">
    <source>
        <dbReference type="SAM" id="MobiDB-lite"/>
    </source>
</evidence>
<dbReference type="FunFam" id="3.90.79.10:FF:000036">
    <property type="entry name" value="Nudix hydrolase 11"/>
    <property type="match status" value="1"/>
</dbReference>
<dbReference type="EMBL" id="SWLB01000015">
    <property type="protein sequence ID" value="KAF3328555.1"/>
    <property type="molecule type" value="Genomic_DNA"/>
</dbReference>
<dbReference type="AlphaFoldDB" id="A0A833QL44"/>
<feature type="region of interest" description="Disordered" evidence="7">
    <location>
        <begin position="112"/>
        <end position="133"/>
    </location>
</feature>
<dbReference type="OrthoDB" id="206213at2759"/>
<name>A0A833QL44_9POAL</name>
<feature type="compositionally biased region" description="Basic and acidic residues" evidence="7">
    <location>
        <begin position="124"/>
        <end position="133"/>
    </location>
</feature>
<keyword evidence="5" id="KW-0460">Magnesium</keyword>
<dbReference type="CDD" id="cd03426">
    <property type="entry name" value="NUDIX_CoAse_Nudt7"/>
    <property type="match status" value="1"/>
</dbReference>
<keyword evidence="6" id="KW-0464">Manganese</keyword>
<evidence type="ECO:0000313" key="9">
    <source>
        <dbReference type="EMBL" id="KAF3328555.1"/>
    </source>
</evidence>
<dbReference type="GO" id="GO:0015937">
    <property type="term" value="P:coenzyme A biosynthetic process"/>
    <property type="evidence" value="ECO:0007669"/>
    <property type="project" value="UniProtKB-ARBA"/>
</dbReference>
<evidence type="ECO:0000256" key="6">
    <source>
        <dbReference type="ARBA" id="ARBA00023211"/>
    </source>
</evidence>
<evidence type="ECO:0000256" key="1">
    <source>
        <dbReference type="ARBA" id="ARBA00001936"/>
    </source>
</evidence>
<keyword evidence="4 9" id="KW-0378">Hydrolase</keyword>
<evidence type="ECO:0000259" key="8">
    <source>
        <dbReference type="PROSITE" id="PS51462"/>
    </source>
</evidence>
<keyword evidence="10" id="KW-1185">Reference proteome</keyword>
<evidence type="ECO:0000256" key="2">
    <source>
        <dbReference type="ARBA" id="ARBA00001946"/>
    </source>
</evidence>
<gene>
    <name evidence="9" type="ORF">FCM35_KLT05633</name>
</gene>
<dbReference type="GO" id="GO:0010945">
    <property type="term" value="F:coenzyme A diphosphatase activity"/>
    <property type="evidence" value="ECO:0007669"/>
    <property type="project" value="InterPro"/>
</dbReference>
<proteinExistence type="predicted"/>
<reference evidence="9" key="1">
    <citation type="submission" date="2020-01" db="EMBL/GenBank/DDBJ databases">
        <title>Genome sequence of Kobresia littledalei, the first chromosome-level genome in the family Cyperaceae.</title>
        <authorList>
            <person name="Qu G."/>
        </authorList>
    </citation>
    <scope>NUCLEOTIDE SEQUENCE</scope>
    <source>
        <strain evidence="9">C.B.Clarke</strain>
        <tissue evidence="9">Leaf</tissue>
    </source>
</reference>
<dbReference type="GO" id="GO:0015938">
    <property type="term" value="P:coenzyme A catabolic process"/>
    <property type="evidence" value="ECO:0007669"/>
    <property type="project" value="TreeGrafter"/>
</dbReference>
<evidence type="ECO:0000256" key="4">
    <source>
        <dbReference type="ARBA" id="ARBA00022801"/>
    </source>
</evidence>
<dbReference type="InterPro" id="IPR045121">
    <property type="entry name" value="CoAse"/>
</dbReference>
<protein>
    <submittedName>
        <fullName evidence="9">Nudix hydrolase 15</fullName>
    </submittedName>
</protein>
<dbReference type="GO" id="GO:0005737">
    <property type="term" value="C:cytoplasm"/>
    <property type="evidence" value="ECO:0007669"/>
    <property type="project" value="UniProtKB-ARBA"/>
</dbReference>
<evidence type="ECO:0000313" key="10">
    <source>
        <dbReference type="Proteomes" id="UP000623129"/>
    </source>
</evidence>
<dbReference type="Proteomes" id="UP000623129">
    <property type="component" value="Unassembled WGS sequence"/>
</dbReference>
<dbReference type="SUPFAM" id="SSF55811">
    <property type="entry name" value="Nudix"/>
    <property type="match status" value="1"/>
</dbReference>
<dbReference type="PROSITE" id="PS51462">
    <property type="entry name" value="NUDIX"/>
    <property type="match status" value="1"/>
</dbReference>
<dbReference type="GO" id="GO:0008893">
    <property type="term" value="F:guanosine-3',5'-bis(diphosphate) 3'-diphosphatase activity"/>
    <property type="evidence" value="ECO:0007669"/>
    <property type="project" value="UniProtKB-ARBA"/>
</dbReference>
<dbReference type="Gene3D" id="3.90.79.10">
    <property type="entry name" value="Nucleoside Triphosphate Pyrophosphohydrolase"/>
    <property type="match status" value="1"/>
</dbReference>
<organism evidence="9 10">
    <name type="scientific">Carex littledalei</name>
    <dbReference type="NCBI Taxonomy" id="544730"/>
    <lineage>
        <taxon>Eukaryota</taxon>
        <taxon>Viridiplantae</taxon>
        <taxon>Streptophyta</taxon>
        <taxon>Embryophyta</taxon>
        <taxon>Tracheophyta</taxon>
        <taxon>Spermatophyta</taxon>
        <taxon>Magnoliopsida</taxon>
        <taxon>Liliopsida</taxon>
        <taxon>Poales</taxon>
        <taxon>Cyperaceae</taxon>
        <taxon>Cyperoideae</taxon>
        <taxon>Cariceae</taxon>
        <taxon>Carex</taxon>
        <taxon>Carex subgen. Euthyceras</taxon>
    </lineage>
</organism>
<evidence type="ECO:0000256" key="5">
    <source>
        <dbReference type="ARBA" id="ARBA00022842"/>
    </source>
</evidence>
<dbReference type="Pfam" id="PF00293">
    <property type="entry name" value="NUDIX"/>
    <property type="match status" value="1"/>
</dbReference>
<comment type="cofactor">
    <cofactor evidence="1">
        <name>Mn(2+)</name>
        <dbReference type="ChEBI" id="CHEBI:29035"/>
    </cofactor>
</comment>
<sequence>MRAFLRLAAMATSPTNPNQIRSLRLANLASQLRLYKPPPSALDASTSDEDTPVVDARGKVFSPMAVAESAAPATLSRPDQYRPKTASVLICLFEDSRGDLRVILTKRSSNLSSHSGEVSLPGGKTEEGDRDEKETALREAKEEIGLQPSLVSVVTVLQPFLSKHLLRVTPVIAILDDIDAFKPVLNPAEVEELFDAPLEMFLKVQ</sequence>
<evidence type="ECO:0000256" key="3">
    <source>
        <dbReference type="ARBA" id="ARBA00022723"/>
    </source>
</evidence>
<accession>A0A833QL44</accession>